<dbReference type="GO" id="GO:0005261">
    <property type="term" value="F:monoatomic cation channel activity"/>
    <property type="evidence" value="ECO:0007669"/>
    <property type="project" value="InterPro"/>
</dbReference>
<keyword evidence="1" id="KW-1133">Transmembrane helix</keyword>
<comment type="caution">
    <text evidence="2">The sequence shown here is derived from an EMBL/GenBank/DDBJ whole genome shotgun (WGS) entry which is preliminary data.</text>
</comment>
<evidence type="ECO:0000313" key="2">
    <source>
        <dbReference type="EMBL" id="CAF1640198.1"/>
    </source>
</evidence>
<keyword evidence="1" id="KW-0812">Transmembrane</keyword>
<protein>
    <submittedName>
        <fullName evidence="2">Uncharacterized protein</fullName>
    </submittedName>
</protein>
<sequence length="227" mass="26933">MLKTRETSAEIQQKLPWRLRVFENIPDHPQMIELSQEYYRNVNNQRLLSGDANQVELASIADNKVSIFIEQNKIRLDRKNSMRRSGYRSKPVNVIHENGYIGRNHDDYDIKLFQYRKQQAEIKGNQEEEDLRENHPSFDRPLFIIGRESNFRKFCQFLVEARYNVKTKDSLGQELKISRYKQGYKFLGLVTYLYWIIILGTILSTIAEYLFVIFMSVELTLKIFAHG</sequence>
<proteinExistence type="predicted"/>
<dbReference type="GO" id="GO:0032230">
    <property type="term" value="P:positive regulation of synaptic transmission, GABAergic"/>
    <property type="evidence" value="ECO:0007669"/>
    <property type="project" value="TreeGrafter"/>
</dbReference>
<dbReference type="InterPro" id="IPR028823">
    <property type="entry name" value="NALCN"/>
</dbReference>
<evidence type="ECO:0000313" key="3">
    <source>
        <dbReference type="Proteomes" id="UP000663870"/>
    </source>
</evidence>
<keyword evidence="3" id="KW-1185">Reference proteome</keyword>
<feature type="transmembrane region" description="Helical" evidence="1">
    <location>
        <begin position="186"/>
        <end position="203"/>
    </location>
</feature>
<dbReference type="PANTHER" id="PTHR46141">
    <property type="entry name" value="SODIUM LEAK CHANNEL NON-SELECTIVE PROTEIN"/>
    <property type="match status" value="1"/>
</dbReference>
<gene>
    <name evidence="2" type="ORF">JXQ802_LOCUS53075</name>
</gene>
<dbReference type="AlphaFoldDB" id="A0A816DQL7"/>
<dbReference type="EMBL" id="CAJNOL010008968">
    <property type="protein sequence ID" value="CAF1640198.1"/>
    <property type="molecule type" value="Genomic_DNA"/>
</dbReference>
<keyword evidence="1" id="KW-0472">Membrane</keyword>
<dbReference type="PANTHER" id="PTHR46141:SF1">
    <property type="entry name" value="SODIUM LEAK CHANNEL NALCN"/>
    <property type="match status" value="1"/>
</dbReference>
<dbReference type="Proteomes" id="UP000663870">
    <property type="component" value="Unassembled WGS sequence"/>
</dbReference>
<reference evidence="2" key="1">
    <citation type="submission" date="2021-02" db="EMBL/GenBank/DDBJ databases">
        <authorList>
            <person name="Nowell W R."/>
        </authorList>
    </citation>
    <scope>NUCLEOTIDE SEQUENCE</scope>
</reference>
<dbReference type="GO" id="GO:0032224">
    <property type="term" value="P:positive regulation of synaptic transmission, cholinergic"/>
    <property type="evidence" value="ECO:0007669"/>
    <property type="project" value="TreeGrafter"/>
</dbReference>
<name>A0A816DQL7_9BILA</name>
<dbReference type="GO" id="GO:0005886">
    <property type="term" value="C:plasma membrane"/>
    <property type="evidence" value="ECO:0007669"/>
    <property type="project" value="TreeGrafter"/>
</dbReference>
<accession>A0A816DQL7</accession>
<evidence type="ECO:0000256" key="1">
    <source>
        <dbReference type="SAM" id="Phobius"/>
    </source>
</evidence>
<organism evidence="2 3">
    <name type="scientific">Rotaria sordida</name>
    <dbReference type="NCBI Taxonomy" id="392033"/>
    <lineage>
        <taxon>Eukaryota</taxon>
        <taxon>Metazoa</taxon>
        <taxon>Spiralia</taxon>
        <taxon>Gnathifera</taxon>
        <taxon>Rotifera</taxon>
        <taxon>Eurotatoria</taxon>
        <taxon>Bdelloidea</taxon>
        <taxon>Philodinida</taxon>
        <taxon>Philodinidae</taxon>
        <taxon>Rotaria</taxon>
    </lineage>
</organism>